<feature type="compositionally biased region" description="Polar residues" evidence="1">
    <location>
        <begin position="52"/>
        <end position="63"/>
    </location>
</feature>
<sequence>MTTHLTQGRLIIQDENLHIHNKKAVVDGKTKSSKPATKKGGAGFGSRKALNDITNKSSLQHEASSSRKKDLLKNEFNIAEEMFLHDHKKCIEEQRRAMEPCFLDTVLPGHDSVSSVQFPESELTKTDIDSPRCYPEPVELPMFEFSDWLESSSRWDSPRSSPILWDSLLSSPFKWDFEPVEFRLKQEDDC</sequence>
<reference evidence="2" key="1">
    <citation type="submission" date="2019-08" db="EMBL/GenBank/DDBJ databases">
        <title>Reference gene set and small RNA set construction with multiple tissues from Davidia involucrata Baill.</title>
        <authorList>
            <person name="Yang H."/>
            <person name="Zhou C."/>
            <person name="Li G."/>
            <person name="Wang J."/>
            <person name="Gao P."/>
            <person name="Wang M."/>
            <person name="Wang R."/>
            <person name="Zhao Y."/>
        </authorList>
    </citation>
    <scope>NUCLEOTIDE SEQUENCE</scope>
    <source>
        <tissue evidence="2">Mixed with DoveR01_LX</tissue>
    </source>
</reference>
<dbReference type="InterPro" id="IPR039326">
    <property type="entry name" value="Patronus"/>
</dbReference>
<gene>
    <name evidence="2" type="ORF">Din_040147</name>
</gene>
<evidence type="ECO:0000313" key="2">
    <source>
        <dbReference type="EMBL" id="MPA70706.1"/>
    </source>
</evidence>
<dbReference type="GO" id="GO:0007346">
    <property type="term" value="P:regulation of mitotic cell cycle"/>
    <property type="evidence" value="ECO:0007669"/>
    <property type="project" value="InterPro"/>
</dbReference>
<organism evidence="2">
    <name type="scientific">Davidia involucrata</name>
    <name type="common">Dove tree</name>
    <dbReference type="NCBI Taxonomy" id="16924"/>
    <lineage>
        <taxon>Eukaryota</taxon>
        <taxon>Viridiplantae</taxon>
        <taxon>Streptophyta</taxon>
        <taxon>Embryophyta</taxon>
        <taxon>Tracheophyta</taxon>
        <taxon>Spermatophyta</taxon>
        <taxon>Magnoliopsida</taxon>
        <taxon>eudicotyledons</taxon>
        <taxon>Gunneridae</taxon>
        <taxon>Pentapetalae</taxon>
        <taxon>asterids</taxon>
        <taxon>Cornales</taxon>
        <taxon>Nyssaceae</taxon>
        <taxon>Davidia</taxon>
    </lineage>
</organism>
<protein>
    <recommendedName>
        <fullName evidence="3">Protein PATRONUS 2</fullName>
    </recommendedName>
</protein>
<feature type="region of interest" description="Disordered" evidence="1">
    <location>
        <begin position="24"/>
        <end position="66"/>
    </location>
</feature>
<evidence type="ECO:0008006" key="3">
    <source>
        <dbReference type="Google" id="ProtNLM"/>
    </source>
</evidence>
<dbReference type="PANTHER" id="PTHR35125">
    <property type="entry name" value="NEURON NAVIGATOR 1-LIKE-RELATED"/>
    <property type="match status" value="1"/>
</dbReference>
<evidence type="ECO:0000256" key="1">
    <source>
        <dbReference type="SAM" id="MobiDB-lite"/>
    </source>
</evidence>
<accession>A0A5B7BRK1</accession>
<name>A0A5B7BRK1_DAVIN</name>
<proteinExistence type="predicted"/>
<dbReference type="AlphaFoldDB" id="A0A5B7BRK1"/>
<dbReference type="PANTHER" id="PTHR35125:SF1">
    <property type="entry name" value="PROTEIN PATRONUS 2"/>
    <property type="match status" value="1"/>
</dbReference>
<dbReference type="EMBL" id="GHES01040147">
    <property type="protein sequence ID" value="MPA70706.1"/>
    <property type="molecule type" value="Transcribed_RNA"/>
</dbReference>